<dbReference type="EMBL" id="JAACJK010000223">
    <property type="protein sequence ID" value="KAF5313612.1"/>
    <property type="molecule type" value="Genomic_DNA"/>
</dbReference>
<evidence type="ECO:0000313" key="2">
    <source>
        <dbReference type="EMBL" id="KAF5313612.1"/>
    </source>
</evidence>
<reference evidence="2 3" key="1">
    <citation type="journal article" date="2020" name="ISME J.">
        <title>Uncovering the hidden diversity of litter-decomposition mechanisms in mushroom-forming fungi.</title>
        <authorList>
            <person name="Floudas D."/>
            <person name="Bentzer J."/>
            <person name="Ahren D."/>
            <person name="Johansson T."/>
            <person name="Persson P."/>
            <person name="Tunlid A."/>
        </authorList>
    </citation>
    <scope>NUCLEOTIDE SEQUENCE [LARGE SCALE GENOMIC DNA]</scope>
    <source>
        <strain evidence="2 3">CBS 175.51</strain>
    </source>
</reference>
<evidence type="ECO:0000259" key="1">
    <source>
        <dbReference type="Pfam" id="PF20151"/>
    </source>
</evidence>
<protein>
    <recommendedName>
        <fullName evidence="1">DUF6533 domain-containing protein</fullName>
    </recommendedName>
</protein>
<comment type="caution">
    <text evidence="2">The sequence shown here is derived from an EMBL/GenBank/DDBJ whole genome shotgun (WGS) entry which is preliminary data.</text>
</comment>
<dbReference type="AlphaFoldDB" id="A0A8H5B0R3"/>
<name>A0A8H5B0R3_9AGAR</name>
<gene>
    <name evidence="2" type="ORF">D9611_010224</name>
</gene>
<feature type="domain" description="DUF6533" evidence="1">
    <location>
        <begin position="25"/>
        <end position="67"/>
    </location>
</feature>
<organism evidence="2 3">
    <name type="scientific">Ephemerocybe angulata</name>
    <dbReference type="NCBI Taxonomy" id="980116"/>
    <lineage>
        <taxon>Eukaryota</taxon>
        <taxon>Fungi</taxon>
        <taxon>Dikarya</taxon>
        <taxon>Basidiomycota</taxon>
        <taxon>Agaricomycotina</taxon>
        <taxon>Agaricomycetes</taxon>
        <taxon>Agaricomycetidae</taxon>
        <taxon>Agaricales</taxon>
        <taxon>Agaricineae</taxon>
        <taxon>Psathyrellaceae</taxon>
        <taxon>Ephemerocybe</taxon>
    </lineage>
</organism>
<keyword evidence="3" id="KW-1185">Reference proteome</keyword>
<dbReference type="Pfam" id="PF20151">
    <property type="entry name" value="DUF6533"/>
    <property type="match status" value="1"/>
</dbReference>
<evidence type="ECO:0000313" key="3">
    <source>
        <dbReference type="Proteomes" id="UP000541558"/>
    </source>
</evidence>
<proteinExistence type="predicted"/>
<dbReference type="OrthoDB" id="2638860at2759"/>
<accession>A0A8H5B0R3</accession>
<sequence length="106" mass="12261">MAELSEEARQGFIAFGEGVMKGSLFYIACMTLVLYDHLTTLDLEIELIWKKKWSLIQVLYLINRYLPDISFLYGVSLTVWVSEETHAKLWVLPPCRLLRPDPLNVS</sequence>
<dbReference type="Proteomes" id="UP000541558">
    <property type="component" value="Unassembled WGS sequence"/>
</dbReference>
<dbReference type="InterPro" id="IPR045340">
    <property type="entry name" value="DUF6533"/>
</dbReference>